<evidence type="ECO:0000313" key="3">
    <source>
        <dbReference type="Proteomes" id="UP000830671"/>
    </source>
</evidence>
<evidence type="ECO:0000313" key="2">
    <source>
        <dbReference type="EMBL" id="UQC77484.1"/>
    </source>
</evidence>
<dbReference type="AlphaFoldDB" id="A0A9Q8WBR1"/>
<organism evidence="2 3">
    <name type="scientific">Colletotrichum lupini</name>
    <dbReference type="NCBI Taxonomy" id="145971"/>
    <lineage>
        <taxon>Eukaryota</taxon>
        <taxon>Fungi</taxon>
        <taxon>Dikarya</taxon>
        <taxon>Ascomycota</taxon>
        <taxon>Pezizomycotina</taxon>
        <taxon>Sordariomycetes</taxon>
        <taxon>Hypocreomycetidae</taxon>
        <taxon>Glomerellales</taxon>
        <taxon>Glomerellaceae</taxon>
        <taxon>Colletotrichum</taxon>
        <taxon>Colletotrichum acutatum species complex</taxon>
    </lineage>
</organism>
<protein>
    <submittedName>
        <fullName evidence="2">Uncharacterized protein</fullName>
    </submittedName>
</protein>
<keyword evidence="3" id="KW-1185">Reference proteome</keyword>
<dbReference type="EMBL" id="CP019474">
    <property type="protein sequence ID" value="UQC77484.1"/>
    <property type="molecule type" value="Genomic_DNA"/>
</dbReference>
<sequence>MGKETRLGSYYEFLRKFQIRISVFFQLPNPNAEVALKQNSLGLRKTVRELESCLTSPAHLTFLSRSPSADLWVIQRQRMMKLSDELAASWSVPTSSQHLWSKAPHFQPIKMRALRSTPNLKWGLPVGKMLDVNNEVTRQSSQQFERETLLTKSFVMPLFVAESAYVLTDFAATGLVDAVERVFEQSCGVKALLNLSFLPDYSSILTMIPIAIVYSIHRQLASRSCYDSPNSSDDKTYKFQQAFIDDHPTTHLTHLKPTTSFDGIQHHKDLKFSAPSGSEMEVFRHGLGTAVQDEQGRSRRHSKEMGRFLLPYPYWHVFVLSRRLGLRHCLKLTRGFDGIDGYRLQGHILEDCMYMPAHSNVVSATHGKILRCCCYQSNNVLTSWFSNQHRGGRGSTILVGSDDNDLETGASPDQITEDSKEPVVAGDITSDGLTQRRGTLLWLSYKSWD</sequence>
<evidence type="ECO:0000256" key="1">
    <source>
        <dbReference type="SAM" id="MobiDB-lite"/>
    </source>
</evidence>
<feature type="region of interest" description="Disordered" evidence="1">
    <location>
        <begin position="397"/>
        <end position="420"/>
    </location>
</feature>
<dbReference type="GeneID" id="73336990"/>
<name>A0A9Q8WBR1_9PEZI</name>
<accession>A0A9Q8WBR1</accession>
<reference evidence="2" key="1">
    <citation type="journal article" date="2021" name="Mol. Plant Microbe Interact.">
        <title>Complete Genome Sequence of the Plant-Pathogenic Fungus Colletotrichum lupini.</title>
        <authorList>
            <person name="Baroncelli R."/>
            <person name="Pensec F."/>
            <person name="Da Lio D."/>
            <person name="Boufleur T."/>
            <person name="Vicente I."/>
            <person name="Sarrocco S."/>
            <person name="Picot A."/>
            <person name="Baraldi E."/>
            <person name="Sukno S."/>
            <person name="Thon M."/>
            <person name="Le Floch G."/>
        </authorList>
    </citation>
    <scope>NUCLEOTIDE SEQUENCE</scope>
    <source>
        <strain evidence="2">IMI 504893</strain>
    </source>
</reference>
<proteinExistence type="predicted"/>
<dbReference type="KEGG" id="clup:CLUP02_02952"/>
<dbReference type="Proteomes" id="UP000830671">
    <property type="component" value="Chromosome 2"/>
</dbReference>
<dbReference type="RefSeq" id="XP_049139123.1">
    <property type="nucleotide sequence ID" value="XM_049281980.1"/>
</dbReference>
<gene>
    <name evidence="2" type="ORF">CLUP02_02952</name>
</gene>